<evidence type="ECO:0000313" key="2">
    <source>
        <dbReference type="Proteomes" id="UP001055439"/>
    </source>
</evidence>
<dbReference type="Proteomes" id="UP001055439">
    <property type="component" value="Chromosome 1"/>
</dbReference>
<evidence type="ECO:0000313" key="1">
    <source>
        <dbReference type="EMBL" id="URD74046.1"/>
    </source>
</evidence>
<organism evidence="1 2">
    <name type="scientific">Musa troglodytarum</name>
    <name type="common">fe'i banana</name>
    <dbReference type="NCBI Taxonomy" id="320322"/>
    <lineage>
        <taxon>Eukaryota</taxon>
        <taxon>Viridiplantae</taxon>
        <taxon>Streptophyta</taxon>
        <taxon>Embryophyta</taxon>
        <taxon>Tracheophyta</taxon>
        <taxon>Spermatophyta</taxon>
        <taxon>Magnoliopsida</taxon>
        <taxon>Liliopsida</taxon>
        <taxon>Zingiberales</taxon>
        <taxon>Musaceae</taxon>
        <taxon>Musa</taxon>
    </lineage>
</organism>
<feature type="non-terminal residue" evidence="1">
    <location>
        <position position="1"/>
    </location>
</feature>
<accession>A0A9E7EBU1</accession>
<dbReference type="EMBL" id="CP097502">
    <property type="protein sequence ID" value="URD74046.1"/>
    <property type="molecule type" value="Genomic_DNA"/>
</dbReference>
<proteinExistence type="predicted"/>
<name>A0A9E7EBU1_9LILI</name>
<dbReference type="AlphaFoldDB" id="A0A9E7EBU1"/>
<protein>
    <submittedName>
        <fullName evidence="1">Uncharacterized protein</fullName>
    </submittedName>
</protein>
<sequence length="62" mass="6492">DSNRVTRISWSVGPPGSTSILDLARVRDKAVVDRFHRVACGSCISVSLAPPTADSGTELGIP</sequence>
<keyword evidence="2" id="KW-1185">Reference proteome</keyword>
<reference evidence="1" key="1">
    <citation type="submission" date="2022-05" db="EMBL/GenBank/DDBJ databases">
        <title>The Musa troglodytarum L. genome provides insights into the mechanism of non-climacteric behaviour and enrichment of carotenoids.</title>
        <authorList>
            <person name="Wang J."/>
        </authorList>
    </citation>
    <scope>NUCLEOTIDE SEQUENCE</scope>
    <source>
        <tissue evidence="1">Leaf</tissue>
    </source>
</reference>
<gene>
    <name evidence="1" type="ORF">MUK42_34020</name>
</gene>